<proteinExistence type="inferred from homology"/>
<evidence type="ECO:0000256" key="2">
    <source>
        <dbReference type="ARBA" id="ARBA00008936"/>
    </source>
</evidence>
<dbReference type="PANTHER" id="PTHR15184">
    <property type="entry name" value="ATP SYNTHASE"/>
    <property type="match status" value="1"/>
</dbReference>
<dbReference type="Pfam" id="PF00006">
    <property type="entry name" value="ATP-synt_ab"/>
    <property type="match status" value="1"/>
</dbReference>
<dbReference type="GO" id="GO:0046933">
    <property type="term" value="F:proton-transporting ATP synthase activity, rotational mechanism"/>
    <property type="evidence" value="ECO:0007669"/>
    <property type="project" value="TreeGrafter"/>
</dbReference>
<dbReference type="GO" id="GO:0042776">
    <property type="term" value="P:proton motive force-driven mitochondrial ATP synthesis"/>
    <property type="evidence" value="ECO:0007669"/>
    <property type="project" value="TreeGrafter"/>
</dbReference>
<dbReference type="GO" id="GO:0005739">
    <property type="term" value="C:mitochondrion"/>
    <property type="evidence" value="ECO:0007669"/>
    <property type="project" value="GOC"/>
</dbReference>
<evidence type="ECO:0000256" key="1">
    <source>
        <dbReference type="ARBA" id="ARBA00004370"/>
    </source>
</evidence>
<organism evidence="15 16">
    <name type="scientific">Mesorhabditis spiculigera</name>
    <dbReference type="NCBI Taxonomy" id="96644"/>
    <lineage>
        <taxon>Eukaryota</taxon>
        <taxon>Metazoa</taxon>
        <taxon>Ecdysozoa</taxon>
        <taxon>Nematoda</taxon>
        <taxon>Chromadorea</taxon>
        <taxon>Rhabditida</taxon>
        <taxon>Rhabditina</taxon>
        <taxon>Rhabditomorpha</taxon>
        <taxon>Rhabditoidea</taxon>
        <taxon>Rhabditidae</taxon>
        <taxon>Mesorhabditinae</taxon>
        <taxon>Mesorhabditis</taxon>
    </lineage>
</organism>
<dbReference type="PANTHER" id="PTHR15184:SF71">
    <property type="entry name" value="ATP SYNTHASE SUBUNIT BETA, MITOCHONDRIAL"/>
    <property type="match status" value="1"/>
</dbReference>
<evidence type="ECO:0000256" key="5">
    <source>
        <dbReference type="ARBA" id="ARBA00022741"/>
    </source>
</evidence>
<evidence type="ECO:0000313" key="15">
    <source>
        <dbReference type="EMBL" id="CAJ0566332.1"/>
    </source>
</evidence>
<keyword evidence="11" id="KW-0139">CF(1)</keyword>
<keyword evidence="16" id="KW-1185">Reference proteome</keyword>
<evidence type="ECO:0000259" key="14">
    <source>
        <dbReference type="Pfam" id="PF00006"/>
    </source>
</evidence>
<evidence type="ECO:0000256" key="4">
    <source>
        <dbReference type="ARBA" id="ARBA00022448"/>
    </source>
</evidence>
<dbReference type="CDD" id="cd18110">
    <property type="entry name" value="ATP-synt_F1_beta_C"/>
    <property type="match status" value="1"/>
</dbReference>
<dbReference type="InterPro" id="IPR036121">
    <property type="entry name" value="ATPase_F1/V1/A1_a/bsu_N_sf"/>
</dbReference>
<dbReference type="InterPro" id="IPR020003">
    <property type="entry name" value="ATPase_a/bsu_AS"/>
</dbReference>
<dbReference type="EC" id="7.1.2.2" evidence="3"/>
<keyword evidence="4" id="KW-0813">Transport</keyword>
<dbReference type="Proteomes" id="UP001177023">
    <property type="component" value="Unassembled WGS sequence"/>
</dbReference>
<name>A0AA36FVB7_9BILA</name>
<dbReference type="InterPro" id="IPR000194">
    <property type="entry name" value="ATPase_F1/V1/A1_a/bsu_nucl-bd"/>
</dbReference>
<keyword evidence="10" id="KW-0472">Membrane</keyword>
<feature type="non-terminal residue" evidence="15">
    <location>
        <position position="598"/>
    </location>
</feature>
<comment type="similarity">
    <text evidence="2">Belongs to the ATPase alpha/beta chains family.</text>
</comment>
<dbReference type="SUPFAM" id="SSF50615">
    <property type="entry name" value="N-terminal domain of alpha and beta subunits of F1 ATP synthase"/>
    <property type="match status" value="1"/>
</dbReference>
<dbReference type="GO" id="GO:0045259">
    <property type="term" value="C:proton-transporting ATP synthase complex"/>
    <property type="evidence" value="ECO:0007669"/>
    <property type="project" value="UniProtKB-KW"/>
</dbReference>
<dbReference type="Gene3D" id="1.10.1140.10">
    <property type="entry name" value="Bovine Mitochondrial F1-atpase, Atp Synthase Beta Chain, Chain D, domain 3"/>
    <property type="match status" value="1"/>
</dbReference>
<dbReference type="Gene3D" id="3.40.50.300">
    <property type="entry name" value="P-loop containing nucleotide triphosphate hydrolases"/>
    <property type="match status" value="1"/>
</dbReference>
<comment type="caution">
    <text evidence="15">The sequence shown here is derived from an EMBL/GenBank/DDBJ whole genome shotgun (WGS) entry which is preliminary data.</text>
</comment>
<gene>
    <name evidence="15" type="ORF">MSPICULIGERA_LOCUS4942</name>
</gene>
<dbReference type="SUPFAM" id="SSF52540">
    <property type="entry name" value="P-loop containing nucleoside triphosphate hydrolases"/>
    <property type="match status" value="1"/>
</dbReference>
<evidence type="ECO:0000256" key="11">
    <source>
        <dbReference type="ARBA" id="ARBA00023196"/>
    </source>
</evidence>
<accession>A0AA36FVB7</accession>
<dbReference type="InterPro" id="IPR050053">
    <property type="entry name" value="ATPase_alpha/beta_chains"/>
</dbReference>
<keyword evidence="7" id="KW-0067">ATP-binding</keyword>
<evidence type="ECO:0000313" key="16">
    <source>
        <dbReference type="Proteomes" id="UP001177023"/>
    </source>
</evidence>
<keyword evidence="5" id="KW-0547">Nucleotide-binding</keyword>
<sequence length="598" mass="65516">MPPSSIVLIEADRPSQDALREGLDPPVYTEATVVTERAAPVDVEKTNLAYGWCQYMQICLIIVGTLHCLLTWFEPRERIWHVPPFRNPHLPDKFGHWAIVVDIEAFLGKTVWLFSSGVTLRPGATARLPTQANVQRMVPAVQSVPTAALKVWQKGPPARLTTGLSGPSRRHLPPSGRPRAVSVASAIGAVVDVQFDAENLPPILQRPGEVTGRTPRLILEVSQHPGDNVVRCIASGRFVPRVLSGAKKSSTPSKIRTQDPARGPIASQAPSPIHAEAPEFVWEMSVEQEILVASGIAVVDLVRPHAKWWKDWTVREVPAVGKTVLIMELDQQRRLVRTNERAPCGAPLVWLDWTDMLPEHFRDQEGHKTCYSSSPVAFSVSTQPDQGVCSAPGRIPSAVELSANASPPTWVVRRSASTTTTKGSITSVQAIYVPADDLTDPAPATTFAHLDATTVLSRGIAELAIYPAVDPLDSTSRIMDPNIVGQHHYDIARGVQKILQDYKSLQSITQASLVWTSCRKTKLTVSRACKIQRSLSQPPFQVTEVFTGHAGKFVSLEETIRGFQMANLDHLPEVAFYMQGGIDDVFKKAEELVKTHGA</sequence>
<evidence type="ECO:0000256" key="6">
    <source>
        <dbReference type="ARBA" id="ARBA00022781"/>
    </source>
</evidence>
<dbReference type="EMBL" id="CATQJA010001219">
    <property type="protein sequence ID" value="CAJ0566332.1"/>
    <property type="molecule type" value="Genomic_DNA"/>
</dbReference>
<feature type="region of interest" description="Disordered" evidence="13">
    <location>
        <begin position="245"/>
        <end position="270"/>
    </location>
</feature>
<evidence type="ECO:0000256" key="8">
    <source>
        <dbReference type="ARBA" id="ARBA00022967"/>
    </source>
</evidence>
<dbReference type="PROSITE" id="PS00152">
    <property type="entry name" value="ATPASE_ALPHA_BETA"/>
    <property type="match status" value="1"/>
</dbReference>
<keyword evidence="12" id="KW-0066">ATP synthesis</keyword>
<protein>
    <recommendedName>
        <fullName evidence="3">H(+)-transporting two-sector ATPase</fullName>
        <ecNumber evidence="3">7.1.2.2</ecNumber>
    </recommendedName>
</protein>
<evidence type="ECO:0000256" key="12">
    <source>
        <dbReference type="ARBA" id="ARBA00023310"/>
    </source>
</evidence>
<keyword evidence="6" id="KW-0375">Hydrogen ion transport</keyword>
<dbReference type="AlphaFoldDB" id="A0AA36FVB7"/>
<dbReference type="InterPro" id="IPR024034">
    <property type="entry name" value="ATPase_F1/V1_b/a_C"/>
</dbReference>
<dbReference type="InterPro" id="IPR027417">
    <property type="entry name" value="P-loop_NTPase"/>
</dbReference>
<dbReference type="GO" id="GO:0005524">
    <property type="term" value="F:ATP binding"/>
    <property type="evidence" value="ECO:0007669"/>
    <property type="project" value="UniProtKB-KW"/>
</dbReference>
<keyword evidence="9" id="KW-0406">Ion transport</keyword>
<dbReference type="Gene3D" id="2.40.10.170">
    <property type="match status" value="1"/>
</dbReference>
<comment type="subcellular location">
    <subcellularLocation>
        <location evidence="1">Membrane</location>
    </subcellularLocation>
</comment>
<evidence type="ECO:0000256" key="10">
    <source>
        <dbReference type="ARBA" id="ARBA00023136"/>
    </source>
</evidence>
<evidence type="ECO:0000256" key="7">
    <source>
        <dbReference type="ARBA" id="ARBA00022840"/>
    </source>
</evidence>
<evidence type="ECO:0000256" key="3">
    <source>
        <dbReference type="ARBA" id="ARBA00012473"/>
    </source>
</evidence>
<feature type="domain" description="ATPase F1/V1/A1 complex alpha/beta subunit nucleotide-binding" evidence="14">
    <location>
        <begin position="412"/>
        <end position="476"/>
    </location>
</feature>
<keyword evidence="8" id="KW-1278">Translocase</keyword>
<evidence type="ECO:0000256" key="9">
    <source>
        <dbReference type="ARBA" id="ARBA00023065"/>
    </source>
</evidence>
<reference evidence="15" key="1">
    <citation type="submission" date="2023-06" db="EMBL/GenBank/DDBJ databases">
        <authorList>
            <person name="Delattre M."/>
        </authorList>
    </citation>
    <scope>NUCLEOTIDE SEQUENCE</scope>
    <source>
        <strain evidence="15">AF72</strain>
    </source>
</reference>
<dbReference type="SUPFAM" id="SSF47917">
    <property type="entry name" value="C-terminal domain of alpha and beta subunits of F1 ATP synthase"/>
    <property type="match status" value="1"/>
</dbReference>
<evidence type="ECO:0000256" key="13">
    <source>
        <dbReference type="SAM" id="MobiDB-lite"/>
    </source>
</evidence>